<dbReference type="RefSeq" id="WP_118165909.1">
    <property type="nucleotide sequence ID" value="NZ_QSJG01000035.1"/>
</dbReference>
<evidence type="ECO:0000259" key="1">
    <source>
        <dbReference type="Pfam" id="PF16289"/>
    </source>
</evidence>
<comment type="caution">
    <text evidence="2">The sequence shown here is derived from an EMBL/GenBank/DDBJ whole genome shotgun (WGS) entry which is preliminary data.</text>
</comment>
<name>A0A414FME2_9BACT</name>
<sequence>MDKPLDYIFIDTSILKMESYFKESGRVTKLFDLASKGYVKILLPIITKNEWLKHIKEATNVKFDDVERKILLLGNVKEASSITENLRQFSSEYLKFVEDSIALQLSKGNVIEIDYDFFMDTISEVFNKYFNQSKPFGSHGKNKEFPDAFVLASLEKYACKNSLERIVVFSADKDMSLYESDKIVIEDIGKFLDNLVKNRIPSLNQAKQTNDINALFANVKSQNPVLKNELEKDIIEFLSDTSIYSQRFGYVDIDDVSNLNISLDITAKDIEIISISEDEIEAICFPEIDGCVSVKHFSEEESVWDSEDKAYLYETYVTTQLEISSYVKVTLKFYRNEFITDTMHNIQIEDIDYSSLKDSIDHDYY</sequence>
<dbReference type="Proteomes" id="UP000284361">
    <property type="component" value="Unassembled WGS sequence"/>
</dbReference>
<dbReference type="InterPro" id="IPR032557">
    <property type="entry name" value="DUF4935"/>
</dbReference>
<evidence type="ECO:0000313" key="3">
    <source>
        <dbReference type="Proteomes" id="UP000284361"/>
    </source>
</evidence>
<reference evidence="2 3" key="1">
    <citation type="submission" date="2018-08" db="EMBL/GenBank/DDBJ databases">
        <title>A genome reference for cultivated species of the human gut microbiota.</title>
        <authorList>
            <person name="Zou Y."/>
            <person name="Xue W."/>
            <person name="Luo G."/>
        </authorList>
    </citation>
    <scope>NUCLEOTIDE SEQUENCE [LARGE SCALE GENOMIC DNA]</scope>
    <source>
        <strain evidence="2 3">AM31-10</strain>
    </source>
</reference>
<organism evidence="2 3">
    <name type="scientific">Phocaeicola plebeius</name>
    <dbReference type="NCBI Taxonomy" id="310297"/>
    <lineage>
        <taxon>Bacteria</taxon>
        <taxon>Pseudomonadati</taxon>
        <taxon>Bacteroidota</taxon>
        <taxon>Bacteroidia</taxon>
        <taxon>Bacteroidales</taxon>
        <taxon>Bacteroidaceae</taxon>
        <taxon>Phocaeicola</taxon>
    </lineage>
</organism>
<accession>A0A414FME2</accession>
<gene>
    <name evidence="2" type="ORF">DW789_13435</name>
</gene>
<dbReference type="AlphaFoldDB" id="A0A414FME2"/>
<proteinExistence type="predicted"/>
<evidence type="ECO:0000313" key="2">
    <source>
        <dbReference type="EMBL" id="RHD50164.1"/>
    </source>
</evidence>
<feature type="domain" description="DUF4935" evidence="1">
    <location>
        <begin position="8"/>
        <end position="175"/>
    </location>
</feature>
<protein>
    <recommendedName>
        <fullName evidence="1">DUF4935 domain-containing protein</fullName>
    </recommendedName>
</protein>
<dbReference type="Pfam" id="PF16289">
    <property type="entry name" value="PIN_12"/>
    <property type="match status" value="1"/>
</dbReference>
<dbReference type="EMBL" id="QSJG01000035">
    <property type="protein sequence ID" value="RHD50164.1"/>
    <property type="molecule type" value="Genomic_DNA"/>
</dbReference>